<gene>
    <name evidence="2" type="ORF">DILT_LOCUS1833</name>
</gene>
<accession>A0A3P6QQT3</accession>
<feature type="region of interest" description="Disordered" evidence="1">
    <location>
        <begin position="1"/>
        <end position="52"/>
    </location>
</feature>
<dbReference type="AlphaFoldDB" id="A0A3P6QQT3"/>
<organism evidence="2 3">
    <name type="scientific">Dibothriocephalus latus</name>
    <name type="common">Fish tapeworm</name>
    <name type="synonym">Diphyllobothrium latum</name>
    <dbReference type="NCBI Taxonomy" id="60516"/>
    <lineage>
        <taxon>Eukaryota</taxon>
        <taxon>Metazoa</taxon>
        <taxon>Spiralia</taxon>
        <taxon>Lophotrochozoa</taxon>
        <taxon>Platyhelminthes</taxon>
        <taxon>Cestoda</taxon>
        <taxon>Eucestoda</taxon>
        <taxon>Diphyllobothriidea</taxon>
        <taxon>Diphyllobothriidae</taxon>
        <taxon>Dibothriocephalus</taxon>
    </lineage>
</organism>
<evidence type="ECO:0000313" key="2">
    <source>
        <dbReference type="EMBL" id="VDK51179.1"/>
    </source>
</evidence>
<protein>
    <submittedName>
        <fullName evidence="2">Uncharacterized protein</fullName>
    </submittedName>
</protein>
<evidence type="ECO:0000313" key="3">
    <source>
        <dbReference type="Proteomes" id="UP000281553"/>
    </source>
</evidence>
<keyword evidence="3" id="KW-1185">Reference proteome</keyword>
<feature type="non-terminal residue" evidence="2">
    <location>
        <position position="52"/>
    </location>
</feature>
<name>A0A3P6QQT3_DIBLA</name>
<evidence type="ECO:0000256" key="1">
    <source>
        <dbReference type="SAM" id="MobiDB-lite"/>
    </source>
</evidence>
<reference evidence="2 3" key="1">
    <citation type="submission" date="2018-11" db="EMBL/GenBank/DDBJ databases">
        <authorList>
            <consortium name="Pathogen Informatics"/>
        </authorList>
    </citation>
    <scope>NUCLEOTIDE SEQUENCE [LARGE SCALE GENOMIC DNA]</scope>
</reference>
<dbReference type="Proteomes" id="UP000281553">
    <property type="component" value="Unassembled WGS sequence"/>
</dbReference>
<sequence>MSGKQLDDAEPPMGNSPNRRGVDNSLYTPDIKRPTFDSSPAGAQTMARCLGE</sequence>
<dbReference type="EMBL" id="UYRU01015454">
    <property type="protein sequence ID" value="VDK51179.1"/>
    <property type="molecule type" value="Genomic_DNA"/>
</dbReference>
<proteinExistence type="predicted"/>